<name>A0AAN6EMK1_EXODE</name>
<evidence type="ECO:0000313" key="10">
    <source>
        <dbReference type="Proteomes" id="UP001161757"/>
    </source>
</evidence>
<dbReference type="PANTHER" id="PTHR47540:SF6">
    <property type="entry name" value="ZN(II)2CYS6 TRANSCRIPTION FACTOR (EUROFUNG)"/>
    <property type="match status" value="1"/>
</dbReference>
<comment type="subcellular location">
    <subcellularLocation>
        <location evidence="1">Nucleus</location>
    </subcellularLocation>
</comment>
<evidence type="ECO:0000256" key="2">
    <source>
        <dbReference type="ARBA" id="ARBA00022723"/>
    </source>
</evidence>
<dbReference type="Pfam" id="PF04082">
    <property type="entry name" value="Fungal_trans"/>
    <property type="match status" value="1"/>
</dbReference>
<dbReference type="CDD" id="cd12148">
    <property type="entry name" value="fungal_TF_MHR"/>
    <property type="match status" value="1"/>
</dbReference>
<dbReference type="GO" id="GO:0008270">
    <property type="term" value="F:zinc ion binding"/>
    <property type="evidence" value="ECO:0007669"/>
    <property type="project" value="InterPro"/>
</dbReference>
<keyword evidence="6" id="KW-0539">Nucleus</keyword>
<dbReference type="GO" id="GO:0006351">
    <property type="term" value="P:DNA-templated transcription"/>
    <property type="evidence" value="ECO:0007669"/>
    <property type="project" value="InterPro"/>
</dbReference>
<dbReference type="Gene3D" id="4.10.240.10">
    <property type="entry name" value="Zn(2)-C6 fungal-type DNA-binding domain"/>
    <property type="match status" value="1"/>
</dbReference>
<dbReference type="Pfam" id="PF00172">
    <property type="entry name" value="Zn_clus"/>
    <property type="match status" value="1"/>
</dbReference>
<dbReference type="InterPro" id="IPR001138">
    <property type="entry name" value="Zn2Cys6_DnaBD"/>
</dbReference>
<dbReference type="InterPro" id="IPR007219">
    <property type="entry name" value="XnlR_reg_dom"/>
</dbReference>
<dbReference type="AlphaFoldDB" id="A0AAN6EMK1"/>
<dbReference type="GO" id="GO:0045944">
    <property type="term" value="P:positive regulation of transcription by RNA polymerase II"/>
    <property type="evidence" value="ECO:0007669"/>
    <property type="project" value="TreeGrafter"/>
</dbReference>
<evidence type="ECO:0000256" key="5">
    <source>
        <dbReference type="ARBA" id="ARBA00023163"/>
    </source>
</evidence>
<dbReference type="InterPro" id="IPR051711">
    <property type="entry name" value="Stress_Response_Reg"/>
</dbReference>
<dbReference type="GO" id="GO:0043565">
    <property type="term" value="F:sequence-specific DNA binding"/>
    <property type="evidence" value="ECO:0007669"/>
    <property type="project" value="TreeGrafter"/>
</dbReference>
<feature type="region of interest" description="Disordered" evidence="7">
    <location>
        <begin position="83"/>
        <end position="158"/>
    </location>
</feature>
<keyword evidence="4" id="KW-0238">DNA-binding</keyword>
<gene>
    <name evidence="9" type="ORF">HRR80_008907</name>
</gene>
<dbReference type="SUPFAM" id="SSF57701">
    <property type="entry name" value="Zn2/Cys6 DNA-binding domain"/>
    <property type="match status" value="1"/>
</dbReference>
<feature type="domain" description="Zn(2)-C6 fungal-type" evidence="8">
    <location>
        <begin position="17"/>
        <end position="46"/>
    </location>
</feature>
<evidence type="ECO:0000259" key="8">
    <source>
        <dbReference type="PROSITE" id="PS50048"/>
    </source>
</evidence>
<feature type="compositionally biased region" description="Polar residues" evidence="7">
    <location>
        <begin position="116"/>
        <end position="158"/>
    </location>
</feature>
<protein>
    <recommendedName>
        <fullName evidence="8">Zn(2)-C6 fungal-type domain-containing protein</fullName>
    </recommendedName>
</protein>
<evidence type="ECO:0000256" key="7">
    <source>
        <dbReference type="SAM" id="MobiDB-lite"/>
    </source>
</evidence>
<dbReference type="InterPro" id="IPR036864">
    <property type="entry name" value="Zn2-C6_fun-type_DNA-bd_sf"/>
</dbReference>
<dbReference type="PANTHER" id="PTHR47540">
    <property type="entry name" value="THIAMINE REPRESSIBLE GENES REGULATORY PROTEIN THI5"/>
    <property type="match status" value="1"/>
</dbReference>
<keyword evidence="5" id="KW-0804">Transcription</keyword>
<feature type="compositionally biased region" description="Polar residues" evidence="7">
    <location>
        <begin position="84"/>
        <end position="102"/>
    </location>
</feature>
<evidence type="ECO:0000313" key="9">
    <source>
        <dbReference type="EMBL" id="KAJ8986966.1"/>
    </source>
</evidence>
<dbReference type="GO" id="GO:0005634">
    <property type="term" value="C:nucleus"/>
    <property type="evidence" value="ECO:0007669"/>
    <property type="project" value="UniProtKB-SubCell"/>
</dbReference>
<sequence>MDYAHAQGAIIKRTTQACQRCRRQKIKCTGSRPCENCRRRNLSCTFYDRDQKVVVTRGFISDLTDKIKDLAQRAPSSAVLPISLQDSETPGSSRTGYHQTQLLRPGSRDSQAVGDNGNSANHEEIPSSSTVLGSPQSSYDPDDSTVATTLTNPFSTGDFTGATDSNGRTWFLGTSSNWSFACRVLSIANHTAMQEPFAPDTLLFDGTAYMAEWDRLTLSAETSEPTLPSRDHSLYLINTVRFHLGHLFHLFDEETFMFNFHRFHQNPHGTVHGPGLWYIHYLLILAFGKAFVVHKTKQTPPGAEFFAHAEKRLPEMTKLCRDPMNATEILCCIALYFQALDFRSSAYNFVGLATRIALVEGYHTDMQGKDLDDSVVERCRKIWWTIYILDRQMTSLLGVPIALREDDISARLPSFSGSSYDATIYDIHVRLSKVMAQVVKTVYGPEGRLDKQFLLSMKSALTHIAEVTTLLRDDFEMPCDESAGGLSRVTAYLHLLLHQCIVLATRPLLLTYLTRRLQDPDRLHTARHTPTGTIKFLLQSCVDSAQRMLTILSELQKQNLIETFLPFDLEATFLSAIVLVMARLMGGLSSEHQPSWLRIAYSILDEMESRGNVIAQSRKKGLEHLERAFEYLTAHVPDTEMAGAPQHTMSAAGRSVQQYDKSPADLLSTAVEEGQFYPRYEALGGNWPESFSAMHLQSVVDSFGASDFNWLLDTMPDDTGGG</sequence>
<comment type="caution">
    <text evidence="9">The sequence shown here is derived from an EMBL/GenBank/DDBJ whole genome shotgun (WGS) entry which is preliminary data.</text>
</comment>
<reference evidence="9" key="1">
    <citation type="submission" date="2023-01" db="EMBL/GenBank/DDBJ databases">
        <title>Exophiala dermititidis isolated from Cystic Fibrosis Patient.</title>
        <authorList>
            <person name="Kurbessoian T."/>
            <person name="Crocker A."/>
            <person name="Murante D."/>
            <person name="Hogan D.A."/>
            <person name="Stajich J.E."/>
        </authorList>
    </citation>
    <scope>NUCLEOTIDE SEQUENCE</scope>
    <source>
        <strain evidence="9">Ex8</strain>
    </source>
</reference>
<proteinExistence type="predicted"/>
<dbReference type="EMBL" id="JAJGCB010000029">
    <property type="protein sequence ID" value="KAJ8986966.1"/>
    <property type="molecule type" value="Genomic_DNA"/>
</dbReference>
<dbReference type="GO" id="GO:0000981">
    <property type="term" value="F:DNA-binding transcription factor activity, RNA polymerase II-specific"/>
    <property type="evidence" value="ECO:0007669"/>
    <property type="project" value="InterPro"/>
</dbReference>
<dbReference type="Proteomes" id="UP001161757">
    <property type="component" value="Unassembled WGS sequence"/>
</dbReference>
<accession>A0AAN6EMK1</accession>
<dbReference type="SMART" id="SM00066">
    <property type="entry name" value="GAL4"/>
    <property type="match status" value="1"/>
</dbReference>
<organism evidence="9 10">
    <name type="scientific">Exophiala dermatitidis</name>
    <name type="common">Black yeast-like fungus</name>
    <name type="synonym">Wangiella dermatitidis</name>
    <dbReference type="NCBI Taxonomy" id="5970"/>
    <lineage>
        <taxon>Eukaryota</taxon>
        <taxon>Fungi</taxon>
        <taxon>Dikarya</taxon>
        <taxon>Ascomycota</taxon>
        <taxon>Pezizomycotina</taxon>
        <taxon>Eurotiomycetes</taxon>
        <taxon>Chaetothyriomycetidae</taxon>
        <taxon>Chaetothyriales</taxon>
        <taxon>Herpotrichiellaceae</taxon>
        <taxon>Exophiala</taxon>
    </lineage>
</organism>
<dbReference type="CDD" id="cd00067">
    <property type="entry name" value="GAL4"/>
    <property type="match status" value="1"/>
</dbReference>
<keyword evidence="3" id="KW-0805">Transcription regulation</keyword>
<dbReference type="PROSITE" id="PS00463">
    <property type="entry name" value="ZN2_CY6_FUNGAL_1"/>
    <property type="match status" value="1"/>
</dbReference>
<dbReference type="PROSITE" id="PS50048">
    <property type="entry name" value="ZN2_CY6_FUNGAL_2"/>
    <property type="match status" value="1"/>
</dbReference>
<keyword evidence="2" id="KW-0479">Metal-binding</keyword>
<evidence type="ECO:0000256" key="3">
    <source>
        <dbReference type="ARBA" id="ARBA00023015"/>
    </source>
</evidence>
<evidence type="ECO:0000256" key="6">
    <source>
        <dbReference type="ARBA" id="ARBA00023242"/>
    </source>
</evidence>
<dbReference type="SMART" id="SM00906">
    <property type="entry name" value="Fungal_trans"/>
    <property type="match status" value="1"/>
</dbReference>
<evidence type="ECO:0000256" key="1">
    <source>
        <dbReference type="ARBA" id="ARBA00004123"/>
    </source>
</evidence>
<evidence type="ECO:0000256" key="4">
    <source>
        <dbReference type="ARBA" id="ARBA00023125"/>
    </source>
</evidence>